<evidence type="ECO:0000256" key="1">
    <source>
        <dbReference type="ARBA" id="ARBA00004127"/>
    </source>
</evidence>
<sequence>METENEHAAAVKFPPPILPLVTIVAGHILGRFLPLFPDSALPTPERYWIGGLVAVAAVLVLVVLPFRQFQQSGQDPKPWTPTPEIVVAGAFKFTRNPMYLGMIVFCLGFAIILSDVWILILTPVCGWLIYHLAIRHEEDYLEEKFGESYRAYKATVRRWI</sequence>
<evidence type="ECO:0000256" key="3">
    <source>
        <dbReference type="ARBA" id="ARBA00022989"/>
    </source>
</evidence>
<comment type="subcellular location">
    <subcellularLocation>
        <location evidence="1">Endomembrane system</location>
        <topology evidence="1">Multi-pass membrane protein</topology>
    </subcellularLocation>
</comment>
<dbReference type="GO" id="GO:0012505">
    <property type="term" value="C:endomembrane system"/>
    <property type="evidence" value="ECO:0007669"/>
    <property type="project" value="UniProtKB-SubCell"/>
</dbReference>
<dbReference type="AlphaFoldDB" id="A0A7D9H4G4"/>
<evidence type="ECO:0000256" key="2">
    <source>
        <dbReference type="ARBA" id="ARBA00022692"/>
    </source>
</evidence>
<dbReference type="PANTHER" id="PTHR12714:SF24">
    <property type="entry name" value="SLR1182 PROTEIN"/>
    <property type="match status" value="1"/>
</dbReference>
<evidence type="ECO:0008006" key="7">
    <source>
        <dbReference type="Google" id="ProtNLM"/>
    </source>
</evidence>
<evidence type="ECO:0000313" key="6">
    <source>
        <dbReference type="EMBL" id="VUX55769.1"/>
    </source>
</evidence>
<evidence type="ECO:0000256" key="5">
    <source>
        <dbReference type="SAM" id="Phobius"/>
    </source>
</evidence>
<name>A0A7D9H4G4_9GAMM</name>
<dbReference type="PANTHER" id="PTHR12714">
    <property type="entry name" value="PROTEIN-S ISOPRENYLCYSTEINE O-METHYLTRANSFERASE"/>
    <property type="match status" value="1"/>
</dbReference>
<dbReference type="GO" id="GO:0016740">
    <property type="term" value="F:transferase activity"/>
    <property type="evidence" value="ECO:0007669"/>
    <property type="project" value="UniProtKB-ARBA"/>
</dbReference>
<dbReference type="InterPro" id="IPR007318">
    <property type="entry name" value="Phopholipid_MeTrfase"/>
</dbReference>
<evidence type="ECO:0000256" key="4">
    <source>
        <dbReference type="ARBA" id="ARBA00023136"/>
    </source>
</evidence>
<keyword evidence="4 5" id="KW-0472">Membrane</keyword>
<feature type="transmembrane region" description="Helical" evidence="5">
    <location>
        <begin position="17"/>
        <end position="35"/>
    </location>
</feature>
<keyword evidence="2 5" id="KW-0812">Transmembrane</keyword>
<feature type="transmembrane region" description="Helical" evidence="5">
    <location>
        <begin position="47"/>
        <end position="66"/>
    </location>
</feature>
<accession>A0A7D9H4G4</accession>
<feature type="transmembrane region" description="Helical" evidence="5">
    <location>
        <begin position="99"/>
        <end position="130"/>
    </location>
</feature>
<gene>
    <name evidence="6" type="ORF">JTBM06_V1_100029</name>
</gene>
<proteinExistence type="predicted"/>
<keyword evidence="3 5" id="KW-1133">Transmembrane helix</keyword>
<dbReference type="Gene3D" id="1.20.120.1630">
    <property type="match status" value="1"/>
</dbReference>
<dbReference type="Pfam" id="PF04191">
    <property type="entry name" value="PEMT"/>
    <property type="match status" value="1"/>
</dbReference>
<organism evidence="6">
    <name type="scientific">uncultured Woeseiaceae bacterium</name>
    <dbReference type="NCBI Taxonomy" id="1983305"/>
    <lineage>
        <taxon>Bacteria</taxon>
        <taxon>Pseudomonadati</taxon>
        <taxon>Pseudomonadota</taxon>
        <taxon>Gammaproteobacteria</taxon>
        <taxon>Woeseiales</taxon>
        <taxon>Woeseiaceae</taxon>
        <taxon>environmental samples</taxon>
    </lineage>
</organism>
<protein>
    <recommendedName>
        <fullName evidence="7">Isoprenylcysteine carboxyl methyltransferase</fullName>
    </recommendedName>
</protein>
<reference evidence="6" key="1">
    <citation type="submission" date="2019-07" db="EMBL/GenBank/DDBJ databases">
        <authorList>
            <person name="Weber M."/>
            <person name="Kostadinov I."/>
            <person name="Kostadinov D I."/>
        </authorList>
    </citation>
    <scope>NUCLEOTIDE SEQUENCE</scope>
    <source>
        <strain evidence="6">Gfbio:sag-sample-m06:053724c1-46a9-4a36-b237-ea2bf867836b</strain>
    </source>
</reference>
<dbReference type="EMBL" id="LR633967">
    <property type="protein sequence ID" value="VUX55769.1"/>
    <property type="molecule type" value="Genomic_DNA"/>
</dbReference>